<keyword evidence="9 11" id="KW-0862">Zinc</keyword>
<dbReference type="VEuPathDB" id="FungiDB:T551_02177"/>
<evidence type="ECO:0000256" key="7">
    <source>
        <dbReference type="ARBA" id="ARBA00022723"/>
    </source>
</evidence>
<comment type="similarity">
    <text evidence="3 11">Belongs to the peptidase M18 family.</text>
</comment>
<dbReference type="Gene3D" id="2.30.250.10">
    <property type="entry name" value="Aminopeptidase i, Domain 2"/>
    <property type="match status" value="1"/>
</dbReference>
<dbReference type="STRING" id="1408657.A0A0W4ZMG3"/>
<keyword evidence="13" id="KW-1185">Reference proteome</keyword>
<name>A0A0W4ZMG3_PNEJ7</name>
<dbReference type="FunFam" id="2.30.250.10:FF:000001">
    <property type="entry name" value="Aspartyl aminopeptidase 1"/>
    <property type="match status" value="1"/>
</dbReference>
<dbReference type="CDD" id="cd05658">
    <property type="entry name" value="M18_DAP"/>
    <property type="match status" value="1"/>
</dbReference>
<dbReference type="eggNOG" id="KOG2596">
    <property type="taxonomic scope" value="Eukaryota"/>
</dbReference>
<dbReference type="InterPro" id="IPR023358">
    <property type="entry name" value="Peptidase_M18_dom2"/>
</dbReference>
<dbReference type="GO" id="GO:0000324">
    <property type="term" value="C:fungal-type vacuole"/>
    <property type="evidence" value="ECO:0007669"/>
    <property type="project" value="TreeGrafter"/>
</dbReference>
<evidence type="ECO:0000256" key="3">
    <source>
        <dbReference type="ARBA" id="ARBA00008290"/>
    </source>
</evidence>
<keyword evidence="8 11" id="KW-0378">Hydrolase</keyword>
<proteinExistence type="inferred from homology"/>
<evidence type="ECO:0000256" key="9">
    <source>
        <dbReference type="ARBA" id="ARBA00022833"/>
    </source>
</evidence>
<evidence type="ECO:0000256" key="4">
    <source>
        <dbReference type="ARBA" id="ARBA00011965"/>
    </source>
</evidence>
<dbReference type="GO" id="GO:0008270">
    <property type="term" value="F:zinc ion binding"/>
    <property type="evidence" value="ECO:0007669"/>
    <property type="project" value="InterPro"/>
</dbReference>
<evidence type="ECO:0000256" key="2">
    <source>
        <dbReference type="ARBA" id="ARBA00001947"/>
    </source>
</evidence>
<organism evidence="12 13">
    <name type="scientific">Pneumocystis jirovecii (strain RU7)</name>
    <name type="common">Human pneumocystis pneumonia agent</name>
    <dbReference type="NCBI Taxonomy" id="1408657"/>
    <lineage>
        <taxon>Eukaryota</taxon>
        <taxon>Fungi</taxon>
        <taxon>Dikarya</taxon>
        <taxon>Ascomycota</taxon>
        <taxon>Taphrinomycotina</taxon>
        <taxon>Pneumocystomycetes</taxon>
        <taxon>Pneumocystaceae</taxon>
        <taxon>Pneumocystis</taxon>
    </lineage>
</organism>
<dbReference type="InterPro" id="IPR001948">
    <property type="entry name" value="Peptidase_M18"/>
</dbReference>
<dbReference type="PANTHER" id="PTHR28570">
    <property type="entry name" value="ASPARTYL AMINOPEPTIDASE"/>
    <property type="match status" value="1"/>
</dbReference>
<dbReference type="EC" id="3.4.11.21" evidence="4"/>
<keyword evidence="5 11" id="KW-0031">Aminopeptidase</keyword>
<dbReference type="PRINTS" id="PR00932">
    <property type="entry name" value="AMINO1PTASE"/>
</dbReference>
<evidence type="ECO:0000256" key="5">
    <source>
        <dbReference type="ARBA" id="ARBA00022438"/>
    </source>
</evidence>
<reference evidence="13" key="1">
    <citation type="journal article" date="2016" name="Nat. Commun.">
        <title>Genome analysis of three Pneumocystis species reveals adaptation mechanisms to life exclusively in mammalian hosts.</title>
        <authorList>
            <person name="Ma L."/>
            <person name="Chen Z."/>
            <person name="Huang D.W."/>
            <person name="Kutty G."/>
            <person name="Ishihara M."/>
            <person name="Wang H."/>
            <person name="Abouelleil A."/>
            <person name="Bishop L."/>
            <person name="Davey E."/>
            <person name="Deng R."/>
            <person name="Deng X."/>
            <person name="Fan L."/>
            <person name="Fantoni G."/>
            <person name="Fitzgerald M."/>
            <person name="Gogineni E."/>
            <person name="Goldberg J.M."/>
            <person name="Handley G."/>
            <person name="Hu X."/>
            <person name="Huber C."/>
            <person name="Jiao X."/>
            <person name="Jones K."/>
            <person name="Levin J.Z."/>
            <person name="Liu Y."/>
            <person name="Macdonald P."/>
            <person name="Melnikov A."/>
            <person name="Raley C."/>
            <person name="Sassi M."/>
            <person name="Sherman B.T."/>
            <person name="Song X."/>
            <person name="Sykes S."/>
            <person name="Tran B."/>
            <person name="Walsh L."/>
            <person name="Xia Y."/>
            <person name="Yang J."/>
            <person name="Young S."/>
            <person name="Zeng Q."/>
            <person name="Zheng X."/>
            <person name="Stephens R."/>
            <person name="Nusbaum C."/>
            <person name="Birren B.W."/>
            <person name="Azadi P."/>
            <person name="Lempicki R.A."/>
            <person name="Cuomo C.A."/>
            <person name="Kovacs J.A."/>
        </authorList>
    </citation>
    <scope>NUCLEOTIDE SEQUENCE [LARGE SCALE GENOMIC DNA]</scope>
    <source>
        <strain evidence="13">RU7</strain>
    </source>
</reference>
<accession>A0A0W4ZMG3</accession>
<evidence type="ECO:0000313" key="12">
    <source>
        <dbReference type="EMBL" id="KTW29561.1"/>
    </source>
</evidence>
<evidence type="ECO:0000256" key="1">
    <source>
        <dbReference type="ARBA" id="ARBA00001335"/>
    </source>
</evidence>
<dbReference type="EMBL" id="LFWA01000009">
    <property type="protein sequence ID" value="KTW29561.1"/>
    <property type="molecule type" value="Genomic_DNA"/>
</dbReference>
<dbReference type="NCBIfam" id="NF002759">
    <property type="entry name" value="PRK02813.1"/>
    <property type="match status" value="1"/>
</dbReference>
<protein>
    <recommendedName>
        <fullName evidence="4">aspartyl aminopeptidase</fullName>
        <ecNumber evidence="4">3.4.11.21</ecNumber>
    </recommendedName>
</protein>
<evidence type="ECO:0000256" key="11">
    <source>
        <dbReference type="RuleBase" id="RU004386"/>
    </source>
</evidence>
<dbReference type="OrthoDB" id="9880441at2759"/>
<dbReference type="GeneID" id="28940695"/>
<dbReference type="SUPFAM" id="SSF53187">
    <property type="entry name" value="Zn-dependent exopeptidases"/>
    <property type="match status" value="1"/>
</dbReference>
<keyword evidence="6 11" id="KW-0645">Protease</keyword>
<evidence type="ECO:0000256" key="6">
    <source>
        <dbReference type="ARBA" id="ARBA00022670"/>
    </source>
</evidence>
<dbReference type="Proteomes" id="UP000053447">
    <property type="component" value="Unassembled WGS sequence"/>
</dbReference>
<sequence length="471" mass="52975">MSSVNSKKNPYIDDFIKFLNSSPTPFHVVNTVSKYLSCAGFNELKESKHWEKSIEAENKYYITRNSASIIAFSIGKDWKPGNPIAFSGAHVDSPSLKIKPISKKTSEGYLQVGIETYGGGIWHSWFDRDLGVAGRVIIQDKDGNITQRLIDIQRPLMRISTLAIHLDREVNQKFEFNKETQLLPIMGLESRKQLKDQEDLTNTTLRHHHELLDLIARELDIEKHQIMDIELILKDVQPACIGGINEEFIFSGRLDDQAMCYSILQGFLESFESRKDSEPDSIIRLMALFDHEEVGSVSAHGAESTFLPSVIKRLFNSKLAQKYDNSISFEQTISKSLLISADMGHAIHPNYSSKHESNHKPKLNQGLVLKINSNQRYATNSPGIVFALKVAKKAHVNLQFFVNSNTMPSGSTIGPLLSASLGIRTVDIGIPQLSMHSIREMAGVNDINSSILFFKSYYENYAIIQKAIMLD</sequence>
<keyword evidence="10 11" id="KW-0482">Metalloprotease</keyword>
<evidence type="ECO:0000256" key="8">
    <source>
        <dbReference type="ARBA" id="ARBA00022801"/>
    </source>
</evidence>
<dbReference type="Gene3D" id="3.40.630.10">
    <property type="entry name" value="Zn peptidases"/>
    <property type="match status" value="1"/>
</dbReference>
<dbReference type="Pfam" id="PF02127">
    <property type="entry name" value="Peptidase_M18"/>
    <property type="match status" value="1"/>
</dbReference>
<dbReference type="AlphaFoldDB" id="A0A0W4ZMG3"/>
<keyword evidence="7 11" id="KW-0479">Metal-binding</keyword>
<gene>
    <name evidence="12" type="ORF">T551_02177</name>
</gene>
<comment type="caution">
    <text evidence="12">The sequence shown here is derived from an EMBL/GenBank/DDBJ whole genome shotgun (WGS) entry which is preliminary data.</text>
</comment>
<dbReference type="PANTHER" id="PTHR28570:SF3">
    <property type="entry name" value="ASPARTYL AMINOPEPTIDASE"/>
    <property type="match status" value="1"/>
</dbReference>
<comment type="cofactor">
    <cofactor evidence="2">
        <name>Zn(2+)</name>
        <dbReference type="ChEBI" id="CHEBI:29105"/>
    </cofactor>
</comment>
<comment type="catalytic activity">
    <reaction evidence="1">
        <text>Release of an N-terminal aspartate or glutamate from a peptide, with a preference for aspartate.</text>
        <dbReference type="EC" id="3.4.11.21"/>
    </reaction>
</comment>
<evidence type="ECO:0000256" key="10">
    <source>
        <dbReference type="ARBA" id="ARBA00023049"/>
    </source>
</evidence>
<dbReference type="GO" id="GO:0070006">
    <property type="term" value="F:metalloaminopeptidase activity"/>
    <property type="evidence" value="ECO:0007669"/>
    <property type="project" value="TreeGrafter"/>
</dbReference>
<dbReference type="RefSeq" id="XP_018229392.1">
    <property type="nucleotide sequence ID" value="XM_018374440.1"/>
</dbReference>
<dbReference type="GO" id="GO:0006508">
    <property type="term" value="P:proteolysis"/>
    <property type="evidence" value="ECO:0007669"/>
    <property type="project" value="UniProtKB-KW"/>
</dbReference>
<evidence type="ECO:0000313" key="13">
    <source>
        <dbReference type="Proteomes" id="UP000053447"/>
    </source>
</evidence>
<dbReference type="SUPFAM" id="SSF101821">
    <property type="entry name" value="Aminopeptidase/glucanase lid domain"/>
    <property type="match status" value="1"/>
</dbReference>